<gene>
    <name evidence="1" type="ORF">RSOLAG1IB_11438</name>
</gene>
<name>A0A0B7FBV8_THACB</name>
<reference evidence="1 2" key="1">
    <citation type="submission" date="2014-11" db="EMBL/GenBank/DDBJ databases">
        <authorList>
            <person name="Wibberg Daniel"/>
        </authorList>
    </citation>
    <scope>NUCLEOTIDE SEQUENCE [LARGE SCALE GENOMIC DNA]</scope>
    <source>
        <strain evidence="1">Rhizoctonia solani AG1-IB 7/3/14</strain>
    </source>
</reference>
<evidence type="ECO:0000313" key="2">
    <source>
        <dbReference type="Proteomes" id="UP000059188"/>
    </source>
</evidence>
<evidence type="ECO:0000313" key="1">
    <source>
        <dbReference type="EMBL" id="CEL53702.1"/>
    </source>
</evidence>
<dbReference type="EMBL" id="LN679230">
    <property type="protein sequence ID" value="CEL53702.1"/>
    <property type="molecule type" value="Genomic_DNA"/>
</dbReference>
<organism evidence="1 2">
    <name type="scientific">Thanatephorus cucumeris (strain AG1-IB / isolate 7/3/14)</name>
    <name type="common">Lettuce bottom rot fungus</name>
    <name type="synonym">Rhizoctonia solani</name>
    <dbReference type="NCBI Taxonomy" id="1108050"/>
    <lineage>
        <taxon>Eukaryota</taxon>
        <taxon>Fungi</taxon>
        <taxon>Dikarya</taxon>
        <taxon>Basidiomycota</taxon>
        <taxon>Agaricomycotina</taxon>
        <taxon>Agaricomycetes</taxon>
        <taxon>Cantharellales</taxon>
        <taxon>Ceratobasidiaceae</taxon>
        <taxon>Rhizoctonia</taxon>
        <taxon>Rhizoctonia solani AG-1</taxon>
    </lineage>
</organism>
<keyword evidence="2" id="KW-1185">Reference proteome</keyword>
<dbReference type="AlphaFoldDB" id="A0A0B7FBV8"/>
<proteinExistence type="predicted"/>
<dbReference type="Proteomes" id="UP000059188">
    <property type="component" value="Unassembled WGS sequence"/>
</dbReference>
<protein>
    <submittedName>
        <fullName evidence="1">Uncharacterized protein</fullName>
    </submittedName>
</protein>
<sequence>MLKPEYSLLLGPKSSTQSCGRLQKQESKGWVNEPLKYPFVLAHPRDSATDWRNCWPIVPLLTLDQFSVVTQDIDHTPIVPLLLLCSLPLYIQRGIATVKSEFHCTGQPSLKLQKATSEAQIRANVQTGITIIIDLAHQVKVALVA</sequence>
<accession>A0A0B7FBV8</accession>